<organism evidence="13 14">
    <name type="scientific">Cimex lectularius</name>
    <name type="common">Bed bug</name>
    <name type="synonym">Acanthia lectularia</name>
    <dbReference type="NCBI Taxonomy" id="79782"/>
    <lineage>
        <taxon>Eukaryota</taxon>
        <taxon>Metazoa</taxon>
        <taxon>Ecdysozoa</taxon>
        <taxon>Arthropoda</taxon>
        <taxon>Hexapoda</taxon>
        <taxon>Insecta</taxon>
        <taxon>Pterygota</taxon>
        <taxon>Neoptera</taxon>
        <taxon>Paraneoptera</taxon>
        <taxon>Hemiptera</taxon>
        <taxon>Heteroptera</taxon>
        <taxon>Panheteroptera</taxon>
        <taxon>Cimicomorpha</taxon>
        <taxon>Cimicidae</taxon>
        <taxon>Cimex</taxon>
    </lineage>
</organism>
<evidence type="ECO:0000256" key="5">
    <source>
        <dbReference type="ARBA" id="ARBA00022833"/>
    </source>
</evidence>
<dbReference type="PANTHER" id="PTHR16515:SF49">
    <property type="entry name" value="GASTRULA ZINC FINGER PROTEIN XLCGF49.1-LIKE-RELATED"/>
    <property type="match status" value="1"/>
</dbReference>
<evidence type="ECO:0000256" key="1">
    <source>
        <dbReference type="ARBA" id="ARBA00004123"/>
    </source>
</evidence>
<dbReference type="Pfam" id="PF00096">
    <property type="entry name" value="zf-C2H2"/>
    <property type="match status" value="3"/>
</dbReference>
<dbReference type="InterPro" id="IPR001214">
    <property type="entry name" value="SET_dom"/>
</dbReference>
<dbReference type="GO" id="GO:0008270">
    <property type="term" value="F:zinc ion binding"/>
    <property type="evidence" value="ECO:0007669"/>
    <property type="project" value="UniProtKB-KW"/>
</dbReference>
<feature type="domain" description="C2H2-type" evidence="11">
    <location>
        <begin position="444"/>
        <end position="471"/>
    </location>
</feature>
<evidence type="ECO:0000256" key="6">
    <source>
        <dbReference type="ARBA" id="ARBA00023015"/>
    </source>
</evidence>
<feature type="domain" description="C2H2-type" evidence="11">
    <location>
        <begin position="472"/>
        <end position="500"/>
    </location>
</feature>
<dbReference type="PROSITE" id="PS00028">
    <property type="entry name" value="ZINC_FINGER_C2H2_1"/>
    <property type="match status" value="8"/>
</dbReference>
<dbReference type="InterPro" id="IPR036236">
    <property type="entry name" value="Znf_C2H2_sf"/>
</dbReference>
<keyword evidence="8" id="KW-0804">Transcription</keyword>
<evidence type="ECO:0000256" key="10">
    <source>
        <dbReference type="PROSITE-ProRule" id="PRU00042"/>
    </source>
</evidence>
<evidence type="ECO:0000256" key="4">
    <source>
        <dbReference type="ARBA" id="ARBA00022771"/>
    </source>
</evidence>
<dbReference type="GO" id="GO:0010468">
    <property type="term" value="P:regulation of gene expression"/>
    <property type="evidence" value="ECO:0007669"/>
    <property type="project" value="TreeGrafter"/>
</dbReference>
<dbReference type="InterPro" id="IPR046341">
    <property type="entry name" value="SET_dom_sf"/>
</dbReference>
<dbReference type="GO" id="GO:0008276">
    <property type="term" value="F:protein methyltransferase activity"/>
    <property type="evidence" value="ECO:0007669"/>
    <property type="project" value="UniProtKB-ARBA"/>
</dbReference>
<keyword evidence="3" id="KW-0677">Repeat</keyword>
<evidence type="ECO:0008006" key="15">
    <source>
        <dbReference type="Google" id="ProtNLM"/>
    </source>
</evidence>
<dbReference type="PROSITE" id="PS50280">
    <property type="entry name" value="SET"/>
    <property type="match status" value="1"/>
</dbReference>
<evidence type="ECO:0000259" key="11">
    <source>
        <dbReference type="PROSITE" id="PS50157"/>
    </source>
</evidence>
<feature type="domain" description="C2H2-type" evidence="11">
    <location>
        <begin position="416"/>
        <end position="444"/>
    </location>
</feature>
<dbReference type="AlphaFoldDB" id="A0A8I6RJW7"/>
<dbReference type="InterPro" id="IPR050331">
    <property type="entry name" value="Zinc_finger"/>
</dbReference>
<comment type="subcellular location">
    <subcellularLocation>
        <location evidence="1">Nucleus</location>
    </subcellularLocation>
</comment>
<dbReference type="GO" id="GO:0003677">
    <property type="term" value="F:DNA binding"/>
    <property type="evidence" value="ECO:0007669"/>
    <property type="project" value="UniProtKB-KW"/>
</dbReference>
<dbReference type="SMART" id="SM00355">
    <property type="entry name" value="ZnF_C2H2"/>
    <property type="match status" value="9"/>
</dbReference>
<dbReference type="Pfam" id="PF21549">
    <property type="entry name" value="PRDM2_PR"/>
    <property type="match status" value="1"/>
</dbReference>
<dbReference type="GeneID" id="106663924"/>
<keyword evidence="14" id="KW-1185">Reference proteome</keyword>
<evidence type="ECO:0000259" key="12">
    <source>
        <dbReference type="PROSITE" id="PS50280"/>
    </source>
</evidence>
<dbReference type="GO" id="GO:0008757">
    <property type="term" value="F:S-adenosylmethionine-dependent methyltransferase activity"/>
    <property type="evidence" value="ECO:0007669"/>
    <property type="project" value="UniProtKB-ARBA"/>
</dbReference>
<dbReference type="GO" id="GO:0005634">
    <property type="term" value="C:nucleus"/>
    <property type="evidence" value="ECO:0007669"/>
    <property type="project" value="UniProtKB-SubCell"/>
</dbReference>
<dbReference type="SUPFAM" id="SSF82199">
    <property type="entry name" value="SET domain"/>
    <property type="match status" value="1"/>
</dbReference>
<evidence type="ECO:0000256" key="3">
    <source>
        <dbReference type="ARBA" id="ARBA00022737"/>
    </source>
</evidence>
<feature type="domain" description="C2H2-type" evidence="11">
    <location>
        <begin position="569"/>
        <end position="597"/>
    </location>
</feature>
<dbReference type="PANTHER" id="PTHR16515">
    <property type="entry name" value="PR DOMAIN ZINC FINGER PROTEIN"/>
    <property type="match status" value="1"/>
</dbReference>
<dbReference type="Gene3D" id="3.30.160.60">
    <property type="entry name" value="Classic Zinc Finger"/>
    <property type="match status" value="4"/>
</dbReference>
<keyword evidence="6" id="KW-0805">Transcription regulation</keyword>
<keyword evidence="4 10" id="KW-0863">Zinc-finger</keyword>
<dbReference type="Gene3D" id="2.170.270.10">
    <property type="entry name" value="SET domain"/>
    <property type="match status" value="1"/>
</dbReference>
<dbReference type="SUPFAM" id="SSF57667">
    <property type="entry name" value="beta-beta-alpha zinc fingers"/>
    <property type="match status" value="2"/>
</dbReference>
<sequence length="798" mass="91111">MIKNEIAQQEIVETSIDDPRSVFNNFLFASLPKSDICTVSAKDFEDVANVPDSTVTVSSSTDAEVNSILESQKENTVQAELLEGINELENEVLGARTFELDAYSSSDDEEVCKVIYDKPVVCRARGTLPAEYLYIDTIAKNRKKKGEYGVFVKKELPKKTLFGPMEGALVNHEGPVDTQNLQLLVATDGIFKKLDVSNEKLSNWMRYVRPATCLEDQNLVVYQHGRNLYFSTLKPIKVNEELRVWYEPDYANLRNLPCYVPPKKKRRPVLVIQSGQSNILQLAKQNTRQLNNVNEENKFREWKCSRCNCTFSSATLLNLHVLTHAADNIETEELFANNEVSQDKNLMTEPKAVQVQEENFFCKVCMKSFSSNTALSCHMKTHSSKKMFDCPICKSIFMSLLLLKDHIHKHAVNGVYSCPHCPKKFRLYKHIRNHIRTYHSKRKCICQICAKGFPNMAKLKLHQVGHSDHRNFSCAICGQKFKRKDKMVQHMKRIHLNGDPKKVKTKKKVVPCTVDSSEYSGFIYKCHICVIGFKRRGMLVNHLAKMHPEVPPESLPELNLPILKDNVYYYCQYCDKKYMSSTKRKFHILKAHPGEKLPLSNGRAESSGNNFNNFNNTYCQTVGSIMKKPQSCQWCYKQYASKGKLLNHQRKCHLDLLPKSLQVPLKSKRNTANCEEDNDSFRDDVGKDPSDIFLQNPLDANMTDFELSLGDNRVFSEGEFIIDANSLKRAVKEEVLSADLSPETLAELSQIIDSRPDQYFKVYQTSSGITFARPIEVWDPISACQILSPATNDNHMLN</sequence>
<dbReference type="InterPro" id="IPR013087">
    <property type="entry name" value="Znf_C2H2_type"/>
</dbReference>
<dbReference type="EnsemblMetazoa" id="XM_014389173.1">
    <property type="protein sequence ID" value="XP_014244659.1"/>
    <property type="gene ID" value="LOC106663924"/>
</dbReference>
<feature type="domain" description="SET" evidence="12">
    <location>
        <begin position="131"/>
        <end position="247"/>
    </location>
</feature>
<evidence type="ECO:0000313" key="14">
    <source>
        <dbReference type="Proteomes" id="UP000494040"/>
    </source>
</evidence>
<keyword evidence="7" id="KW-0238">DNA-binding</keyword>
<keyword evidence="2" id="KW-0479">Metal-binding</keyword>
<dbReference type="GO" id="GO:0008170">
    <property type="term" value="F:N-methyltransferase activity"/>
    <property type="evidence" value="ECO:0007669"/>
    <property type="project" value="UniProtKB-ARBA"/>
</dbReference>
<keyword evidence="5" id="KW-0862">Zinc</keyword>
<dbReference type="RefSeq" id="XP_014244659.1">
    <property type="nucleotide sequence ID" value="XM_014389173.1"/>
</dbReference>
<reference evidence="13" key="1">
    <citation type="submission" date="2022-01" db="UniProtKB">
        <authorList>
            <consortium name="EnsemblMetazoa"/>
        </authorList>
    </citation>
    <scope>IDENTIFICATION</scope>
</reference>
<keyword evidence="9" id="KW-0539">Nucleus</keyword>
<evidence type="ECO:0000256" key="8">
    <source>
        <dbReference type="ARBA" id="ARBA00023163"/>
    </source>
</evidence>
<dbReference type="Proteomes" id="UP000494040">
    <property type="component" value="Unassembled WGS sequence"/>
</dbReference>
<accession>A0A8I6RJW7</accession>
<feature type="domain" description="C2H2-type" evidence="11">
    <location>
        <begin position="630"/>
        <end position="658"/>
    </location>
</feature>
<evidence type="ECO:0000256" key="7">
    <source>
        <dbReference type="ARBA" id="ARBA00023125"/>
    </source>
</evidence>
<feature type="domain" description="C2H2-type" evidence="11">
    <location>
        <begin position="524"/>
        <end position="552"/>
    </location>
</feature>
<proteinExistence type="predicted"/>
<dbReference type="PROSITE" id="PS50157">
    <property type="entry name" value="ZINC_FINGER_C2H2_2"/>
    <property type="match status" value="8"/>
</dbReference>
<name>A0A8I6RJW7_CIMLE</name>
<evidence type="ECO:0000256" key="9">
    <source>
        <dbReference type="ARBA" id="ARBA00023242"/>
    </source>
</evidence>
<feature type="domain" description="C2H2-type" evidence="11">
    <location>
        <begin position="302"/>
        <end position="329"/>
    </location>
</feature>
<evidence type="ECO:0000256" key="2">
    <source>
        <dbReference type="ARBA" id="ARBA00022723"/>
    </source>
</evidence>
<dbReference type="OrthoDB" id="3535323at2759"/>
<evidence type="ECO:0000313" key="13">
    <source>
        <dbReference type="EnsemblMetazoa" id="XP_014244659.1"/>
    </source>
</evidence>
<protein>
    <recommendedName>
        <fullName evidence="15">PR domain zinc finger protein 10</fullName>
    </recommendedName>
</protein>
<feature type="domain" description="C2H2-type" evidence="11">
    <location>
        <begin position="360"/>
        <end position="387"/>
    </location>
</feature>